<dbReference type="InterPro" id="IPR023313">
    <property type="entry name" value="UBQ-conjugating_AS"/>
</dbReference>
<evidence type="ECO:0000313" key="7">
    <source>
        <dbReference type="Proteomes" id="UP001301350"/>
    </source>
</evidence>
<evidence type="ECO:0000259" key="5">
    <source>
        <dbReference type="PROSITE" id="PS50127"/>
    </source>
</evidence>
<dbReference type="PANTHER" id="PTHR24067">
    <property type="entry name" value="UBIQUITIN-CONJUGATING ENZYME E2"/>
    <property type="match status" value="1"/>
</dbReference>
<dbReference type="GO" id="GO:0005524">
    <property type="term" value="F:ATP binding"/>
    <property type="evidence" value="ECO:0007669"/>
    <property type="project" value="UniProtKB-UniRule"/>
</dbReference>
<accession>A0AAV9IY96</accession>
<feature type="domain" description="UBC core" evidence="5">
    <location>
        <begin position="4"/>
        <end position="150"/>
    </location>
</feature>
<dbReference type="SUPFAM" id="SSF54495">
    <property type="entry name" value="UBC-like"/>
    <property type="match status" value="1"/>
</dbReference>
<proteinExistence type="inferred from homology"/>
<dbReference type="FunFam" id="3.10.110.10:FF:000073">
    <property type="entry name" value="Ubiquitin-conjugating enzyme E2 N"/>
    <property type="match status" value="1"/>
</dbReference>
<keyword evidence="2 4" id="KW-0833">Ubl conjugation pathway</keyword>
<dbReference type="Proteomes" id="UP001301350">
    <property type="component" value="Unassembled WGS sequence"/>
</dbReference>
<evidence type="ECO:0000256" key="2">
    <source>
        <dbReference type="ARBA" id="ARBA00022786"/>
    </source>
</evidence>
<keyword evidence="7" id="KW-1185">Reference proteome</keyword>
<dbReference type="InterPro" id="IPR016135">
    <property type="entry name" value="UBQ-conjugating_enzyme/RWD"/>
</dbReference>
<dbReference type="EMBL" id="JANCYW010000010">
    <property type="protein sequence ID" value="KAK4537060.1"/>
    <property type="molecule type" value="Genomic_DNA"/>
</dbReference>
<gene>
    <name evidence="6" type="ORF">CDCA_CDCA10G3085</name>
</gene>
<name>A0AAV9IY96_CYACA</name>
<evidence type="ECO:0000256" key="3">
    <source>
        <dbReference type="PROSITE-ProRule" id="PRU10133"/>
    </source>
</evidence>
<comment type="similarity">
    <text evidence="4">Belongs to the ubiquitin-conjugating enzyme family.</text>
</comment>
<dbReference type="InterPro" id="IPR050113">
    <property type="entry name" value="Ub_conjugating_enzyme"/>
</dbReference>
<protein>
    <recommendedName>
        <fullName evidence="5">UBC core domain-containing protein</fullName>
    </recommendedName>
</protein>
<dbReference type="PROSITE" id="PS50127">
    <property type="entry name" value="UBC_2"/>
    <property type="match status" value="1"/>
</dbReference>
<dbReference type="InterPro" id="IPR000608">
    <property type="entry name" value="UBC"/>
</dbReference>
<keyword evidence="4" id="KW-0547">Nucleotide-binding</keyword>
<sequence length="150" mass="17092">MSGHLSNRILRETERLARDPVPGISVTPHEDNARYFNVILAGPAGSPYEGGIFRLELFLPADYPMQAPRVRFLTPLYHPNIDRLGRVCLDILKDRWSPALQIRTVLLSIQALMSEPNPDDPLNNEAADLWKKDIARAKQMAQEWTTRYAK</sequence>
<feature type="active site" description="Glycyl thioester intermediate" evidence="3">
    <location>
        <position position="88"/>
    </location>
</feature>
<dbReference type="PROSITE" id="PS00183">
    <property type="entry name" value="UBC_1"/>
    <property type="match status" value="1"/>
</dbReference>
<dbReference type="CDD" id="cd23813">
    <property type="entry name" value="UBCc_UBE2N"/>
    <property type="match status" value="1"/>
</dbReference>
<keyword evidence="4" id="KW-0067">ATP-binding</keyword>
<evidence type="ECO:0000256" key="4">
    <source>
        <dbReference type="RuleBase" id="RU362109"/>
    </source>
</evidence>
<dbReference type="Gene3D" id="3.10.110.10">
    <property type="entry name" value="Ubiquitin Conjugating Enzyme"/>
    <property type="match status" value="1"/>
</dbReference>
<evidence type="ECO:0000313" key="6">
    <source>
        <dbReference type="EMBL" id="KAK4537060.1"/>
    </source>
</evidence>
<dbReference type="GO" id="GO:0016740">
    <property type="term" value="F:transferase activity"/>
    <property type="evidence" value="ECO:0007669"/>
    <property type="project" value="UniProtKB-KW"/>
</dbReference>
<reference evidence="6 7" key="1">
    <citation type="submission" date="2022-07" db="EMBL/GenBank/DDBJ databases">
        <title>Genome-wide signatures of adaptation to extreme environments.</title>
        <authorList>
            <person name="Cho C.H."/>
            <person name="Yoon H.S."/>
        </authorList>
    </citation>
    <scope>NUCLEOTIDE SEQUENCE [LARGE SCALE GENOMIC DNA]</scope>
    <source>
        <strain evidence="6 7">DBV 063 E5</strain>
    </source>
</reference>
<organism evidence="6 7">
    <name type="scientific">Cyanidium caldarium</name>
    <name type="common">Red alga</name>
    <dbReference type="NCBI Taxonomy" id="2771"/>
    <lineage>
        <taxon>Eukaryota</taxon>
        <taxon>Rhodophyta</taxon>
        <taxon>Bangiophyceae</taxon>
        <taxon>Cyanidiales</taxon>
        <taxon>Cyanidiaceae</taxon>
        <taxon>Cyanidium</taxon>
    </lineage>
</organism>
<dbReference type="Pfam" id="PF00179">
    <property type="entry name" value="UQ_con"/>
    <property type="match status" value="1"/>
</dbReference>
<comment type="caution">
    <text evidence="6">The sequence shown here is derived from an EMBL/GenBank/DDBJ whole genome shotgun (WGS) entry which is preliminary data.</text>
</comment>
<dbReference type="SMART" id="SM00212">
    <property type="entry name" value="UBCc"/>
    <property type="match status" value="1"/>
</dbReference>
<keyword evidence="1" id="KW-0808">Transferase</keyword>
<dbReference type="AlphaFoldDB" id="A0AAV9IY96"/>
<evidence type="ECO:0000256" key="1">
    <source>
        <dbReference type="ARBA" id="ARBA00022679"/>
    </source>
</evidence>